<dbReference type="Proteomes" id="UP001415857">
    <property type="component" value="Unassembled WGS sequence"/>
</dbReference>
<dbReference type="EMBL" id="JBBPBK010000012">
    <property type="protein sequence ID" value="KAK9273596.1"/>
    <property type="molecule type" value="Genomic_DNA"/>
</dbReference>
<dbReference type="Gene3D" id="3.30.200.20">
    <property type="entry name" value="Phosphorylase Kinase, domain 1"/>
    <property type="match status" value="1"/>
</dbReference>
<sequence length="347" mass="38882">MADGYVILDPLTQNRYKIYEKIIGSTTSGAMVHHSLFIPADYQIFDDASIQEINLPVKIISVESPENEKWIADVQRSRSVVSHPNIIDVKTSITTDGHFFVVMPYMTEGSLRFIMSSWFQDGLNEECTATVLREVLIGLSHLHQQGQLHKEIEAHHIYAHEGRSEPTISLAFAGSIYEDKINQASTSASSSSMPGSISSWGAAPEVIVSNDDYTVKADIWLIGVTALELAHGRIHGRQELDAIVDRLTGSSKIRKKEEKGKGKEKKMTSFIKALIPCISPGQAKKKKFSKSFEEMVAMCLDRNPTNRPTADELLQHEFFNKAYQNIYYFWNVLVTSNKEKRGISATV</sequence>
<keyword evidence="4" id="KW-1185">Reference proteome</keyword>
<dbReference type="InterPro" id="IPR047173">
    <property type="entry name" value="STRAD_A/B-like"/>
</dbReference>
<accession>A0AAP0WMV7</accession>
<reference evidence="3 4" key="1">
    <citation type="journal article" date="2024" name="Plant J.">
        <title>Genome sequences and population genomics reveal climatic adaptation and genomic divergence between two closely related sweetgum species.</title>
        <authorList>
            <person name="Xu W.Q."/>
            <person name="Ren C.Q."/>
            <person name="Zhang X.Y."/>
            <person name="Comes H.P."/>
            <person name="Liu X.H."/>
            <person name="Li Y.G."/>
            <person name="Kettle C.J."/>
            <person name="Jalonen R."/>
            <person name="Gaisberger H."/>
            <person name="Ma Y.Z."/>
            <person name="Qiu Y.X."/>
        </authorList>
    </citation>
    <scope>NUCLEOTIDE SEQUENCE [LARGE SCALE GENOMIC DNA]</scope>
    <source>
        <strain evidence="3">Hangzhou</strain>
    </source>
</reference>
<dbReference type="PANTHER" id="PTHR48014:SF7">
    <property type="entry name" value="SERINE_THREONINE-PROTEIN KINASE BLUS1"/>
    <property type="match status" value="1"/>
</dbReference>
<gene>
    <name evidence="3" type="ORF">L1049_018406</name>
</gene>
<name>A0AAP0WMV7_LIQFO</name>
<dbReference type="PROSITE" id="PS50011">
    <property type="entry name" value="PROTEIN_KINASE_DOM"/>
    <property type="match status" value="1"/>
</dbReference>
<organism evidence="3 4">
    <name type="scientific">Liquidambar formosana</name>
    <name type="common">Formosan gum</name>
    <dbReference type="NCBI Taxonomy" id="63359"/>
    <lineage>
        <taxon>Eukaryota</taxon>
        <taxon>Viridiplantae</taxon>
        <taxon>Streptophyta</taxon>
        <taxon>Embryophyta</taxon>
        <taxon>Tracheophyta</taxon>
        <taxon>Spermatophyta</taxon>
        <taxon>Magnoliopsida</taxon>
        <taxon>eudicotyledons</taxon>
        <taxon>Gunneridae</taxon>
        <taxon>Pentapetalae</taxon>
        <taxon>Saxifragales</taxon>
        <taxon>Altingiaceae</taxon>
        <taxon>Liquidambar</taxon>
    </lineage>
</organism>
<dbReference type="GO" id="GO:0005524">
    <property type="term" value="F:ATP binding"/>
    <property type="evidence" value="ECO:0007669"/>
    <property type="project" value="InterPro"/>
</dbReference>
<dbReference type="Pfam" id="PF00069">
    <property type="entry name" value="Pkinase"/>
    <property type="match status" value="1"/>
</dbReference>
<evidence type="ECO:0000256" key="1">
    <source>
        <dbReference type="ARBA" id="ARBA00008874"/>
    </source>
</evidence>
<dbReference type="InterPro" id="IPR011009">
    <property type="entry name" value="Kinase-like_dom_sf"/>
</dbReference>
<proteinExistence type="inferred from homology"/>
<feature type="domain" description="Protein kinase" evidence="2">
    <location>
        <begin position="17"/>
        <end position="319"/>
    </location>
</feature>
<protein>
    <recommendedName>
        <fullName evidence="2">Protein kinase domain-containing protein</fullName>
    </recommendedName>
</protein>
<evidence type="ECO:0000259" key="2">
    <source>
        <dbReference type="PROSITE" id="PS50011"/>
    </source>
</evidence>
<evidence type="ECO:0000313" key="3">
    <source>
        <dbReference type="EMBL" id="KAK9273596.1"/>
    </source>
</evidence>
<dbReference type="AlphaFoldDB" id="A0AAP0WMV7"/>
<dbReference type="InterPro" id="IPR000719">
    <property type="entry name" value="Prot_kinase_dom"/>
</dbReference>
<dbReference type="SUPFAM" id="SSF56112">
    <property type="entry name" value="Protein kinase-like (PK-like)"/>
    <property type="match status" value="1"/>
</dbReference>
<dbReference type="GO" id="GO:0004672">
    <property type="term" value="F:protein kinase activity"/>
    <property type="evidence" value="ECO:0007669"/>
    <property type="project" value="InterPro"/>
</dbReference>
<evidence type="ECO:0000313" key="4">
    <source>
        <dbReference type="Proteomes" id="UP001415857"/>
    </source>
</evidence>
<dbReference type="SMART" id="SM00220">
    <property type="entry name" value="S_TKc"/>
    <property type="match status" value="1"/>
</dbReference>
<dbReference type="PANTHER" id="PTHR48014">
    <property type="entry name" value="SERINE/THREONINE-PROTEIN KINASE FRAY2"/>
    <property type="match status" value="1"/>
</dbReference>
<comment type="similarity">
    <text evidence="1">Belongs to the protein kinase superfamily. STE Ser/Thr protein kinase family. STE20 subfamily.</text>
</comment>
<dbReference type="GO" id="GO:0043539">
    <property type="term" value="F:protein serine/threonine kinase activator activity"/>
    <property type="evidence" value="ECO:0007669"/>
    <property type="project" value="InterPro"/>
</dbReference>
<dbReference type="Gene3D" id="1.10.510.10">
    <property type="entry name" value="Transferase(Phosphotransferase) domain 1"/>
    <property type="match status" value="1"/>
</dbReference>
<comment type="caution">
    <text evidence="3">The sequence shown here is derived from an EMBL/GenBank/DDBJ whole genome shotgun (WGS) entry which is preliminary data.</text>
</comment>